<keyword evidence="2" id="KW-1185">Reference proteome</keyword>
<dbReference type="Proteomes" id="UP000005709">
    <property type="component" value="Unassembled WGS sequence"/>
</dbReference>
<proteinExistence type="predicted"/>
<protein>
    <submittedName>
        <fullName evidence="1">Uncharacterized protein</fullName>
    </submittedName>
</protein>
<organism evidence="1 2">
    <name type="scientific">Campylobacter gracilis RM3268</name>
    <dbReference type="NCBI Taxonomy" id="553220"/>
    <lineage>
        <taxon>Bacteria</taxon>
        <taxon>Pseudomonadati</taxon>
        <taxon>Campylobacterota</taxon>
        <taxon>Epsilonproteobacteria</taxon>
        <taxon>Campylobacterales</taxon>
        <taxon>Campylobacteraceae</taxon>
        <taxon>Campylobacter</taxon>
    </lineage>
</organism>
<accession>C8PJH5</accession>
<evidence type="ECO:0000313" key="1">
    <source>
        <dbReference type="EMBL" id="EEV17080.1"/>
    </source>
</evidence>
<name>C8PJH5_9BACT</name>
<reference evidence="1 2" key="1">
    <citation type="submission" date="2009-07" db="EMBL/GenBank/DDBJ databases">
        <authorList>
            <person name="Madupu R."/>
            <person name="Sebastian Y."/>
            <person name="Durkin A.S."/>
            <person name="Torralba M."/>
            <person name="Methe B."/>
            <person name="Sutton G.G."/>
            <person name="Strausberg R.L."/>
            <person name="Nelson K.E."/>
        </authorList>
    </citation>
    <scope>NUCLEOTIDE SEQUENCE [LARGE SCALE GENOMIC DNA]</scope>
    <source>
        <strain evidence="1 2">RM3268</strain>
    </source>
</reference>
<dbReference type="AlphaFoldDB" id="C8PJH5"/>
<evidence type="ECO:0000313" key="2">
    <source>
        <dbReference type="Proteomes" id="UP000005709"/>
    </source>
</evidence>
<sequence>MFFDRLSGTISHILKFTVRRNKRGISSCKGGVWNFKSSLRAAQPERIGDGVCKRGVAGT</sequence>
<gene>
    <name evidence="1" type="ORF">CAMGR0001_1375</name>
</gene>
<comment type="caution">
    <text evidence="1">The sequence shown here is derived from an EMBL/GenBank/DDBJ whole genome shotgun (WGS) entry which is preliminary data.</text>
</comment>
<dbReference type="EMBL" id="ACYG01000027">
    <property type="protein sequence ID" value="EEV17080.1"/>
    <property type="molecule type" value="Genomic_DNA"/>
</dbReference>